<keyword evidence="3" id="KW-1185">Reference proteome</keyword>
<proteinExistence type="predicted"/>
<evidence type="ECO:0000313" key="2">
    <source>
        <dbReference type="EMBL" id="MBW0467780.1"/>
    </source>
</evidence>
<dbReference type="EMBL" id="AVOT02001673">
    <property type="protein sequence ID" value="MBW0467780.1"/>
    <property type="molecule type" value="Genomic_DNA"/>
</dbReference>
<sequence length="104" mass="11822">MAYLGHFGLLWPPRPMHRILWNTLGPFWPNYKEAKEGSPEASNAKWAHLSLFWPNITEDPKKPKLAQGPKEPRMDMASGNHQGPPDTFNMGFPLKIRETSGPTQ</sequence>
<accession>A0A9Q3BMI2</accession>
<organism evidence="2 3">
    <name type="scientific">Austropuccinia psidii MF-1</name>
    <dbReference type="NCBI Taxonomy" id="1389203"/>
    <lineage>
        <taxon>Eukaryota</taxon>
        <taxon>Fungi</taxon>
        <taxon>Dikarya</taxon>
        <taxon>Basidiomycota</taxon>
        <taxon>Pucciniomycotina</taxon>
        <taxon>Pucciniomycetes</taxon>
        <taxon>Pucciniales</taxon>
        <taxon>Sphaerophragmiaceae</taxon>
        <taxon>Austropuccinia</taxon>
    </lineage>
</organism>
<gene>
    <name evidence="2" type="ORF">O181_007495</name>
</gene>
<dbReference type="Proteomes" id="UP000765509">
    <property type="component" value="Unassembled WGS sequence"/>
</dbReference>
<protein>
    <submittedName>
        <fullName evidence="2">Uncharacterized protein</fullName>
    </submittedName>
</protein>
<evidence type="ECO:0000313" key="3">
    <source>
        <dbReference type="Proteomes" id="UP000765509"/>
    </source>
</evidence>
<name>A0A9Q3BMI2_9BASI</name>
<comment type="caution">
    <text evidence="2">The sequence shown here is derived from an EMBL/GenBank/DDBJ whole genome shotgun (WGS) entry which is preliminary data.</text>
</comment>
<dbReference type="AlphaFoldDB" id="A0A9Q3BMI2"/>
<reference evidence="2" key="1">
    <citation type="submission" date="2021-03" db="EMBL/GenBank/DDBJ databases">
        <title>Draft genome sequence of rust myrtle Austropuccinia psidii MF-1, a brazilian biotype.</title>
        <authorList>
            <person name="Quecine M.C."/>
            <person name="Pachon D.M.R."/>
            <person name="Bonatelli M.L."/>
            <person name="Correr F.H."/>
            <person name="Franceschini L.M."/>
            <person name="Leite T.F."/>
            <person name="Margarido G.R.A."/>
            <person name="Almeida C.A."/>
            <person name="Ferrarezi J.A."/>
            <person name="Labate C.A."/>
        </authorList>
    </citation>
    <scope>NUCLEOTIDE SEQUENCE</scope>
    <source>
        <strain evidence="2">MF-1</strain>
    </source>
</reference>
<evidence type="ECO:0000256" key="1">
    <source>
        <dbReference type="SAM" id="MobiDB-lite"/>
    </source>
</evidence>
<feature type="region of interest" description="Disordered" evidence="1">
    <location>
        <begin position="58"/>
        <end position="104"/>
    </location>
</feature>